<dbReference type="Proteomes" id="UP001498238">
    <property type="component" value="Unassembled WGS sequence"/>
</dbReference>
<feature type="transmembrane region" description="Helical" evidence="1">
    <location>
        <begin position="159"/>
        <end position="180"/>
    </location>
</feature>
<feature type="transmembrane region" description="Helical" evidence="1">
    <location>
        <begin position="32"/>
        <end position="52"/>
    </location>
</feature>
<feature type="transmembrane region" description="Helical" evidence="1">
    <location>
        <begin position="59"/>
        <end position="79"/>
    </location>
</feature>
<name>A0ABN0SJ03_9MICO</name>
<sequence>MTGWHKSVRALFAALITTLLALLMHVGAGGDVSVVGTGFVFVFVLWAAMILAGRRLGHLSLAAIIGLGQILMHVSMGWFGSMGPMNGATTQAGSGSTMAGMSASEHEMMSQPVGSLDLSQAAMAQTMNHSNGAGPTMVLAHIVGIVITAFILKRGEDLVLSILQLALGPVGIALRAFALVRRTLADADNRFLAEFCDLPTRIATAVLGPNYRRGPPALV</sequence>
<protein>
    <submittedName>
        <fullName evidence="2">Uncharacterized protein</fullName>
    </submittedName>
</protein>
<dbReference type="RefSeq" id="WP_339391334.1">
    <property type="nucleotide sequence ID" value="NZ_BAAAAF010000001.1"/>
</dbReference>
<keyword evidence="1" id="KW-0812">Transmembrane</keyword>
<comment type="caution">
    <text evidence="2">The sequence shown here is derived from an EMBL/GenBank/DDBJ whole genome shotgun (WGS) entry which is preliminary data.</text>
</comment>
<keyword evidence="1" id="KW-0472">Membrane</keyword>
<evidence type="ECO:0000256" key="1">
    <source>
        <dbReference type="SAM" id="Phobius"/>
    </source>
</evidence>
<dbReference type="EMBL" id="BAAAAF010000001">
    <property type="protein sequence ID" value="GAA0034353.1"/>
    <property type="molecule type" value="Genomic_DNA"/>
</dbReference>
<feature type="transmembrane region" description="Helical" evidence="1">
    <location>
        <begin position="7"/>
        <end position="26"/>
    </location>
</feature>
<gene>
    <name evidence="2" type="ORF">NCCP602_03140</name>
</gene>
<keyword evidence="3" id="KW-1185">Reference proteome</keyword>
<reference evidence="2 3" key="1">
    <citation type="submission" date="2024-01" db="EMBL/GenBank/DDBJ databases">
        <title>Characterization of antibiotic resistant novel bacterial strains and their environmental applications.</title>
        <authorList>
            <person name="Manzoor S."/>
            <person name="Abbas S."/>
            <person name="Arshad M."/>
            <person name="Ahmed I."/>
        </authorList>
    </citation>
    <scope>NUCLEOTIDE SEQUENCE [LARGE SCALE GENOMIC DNA]</scope>
    <source>
        <strain evidence="2 3">NCCP-602</strain>
    </source>
</reference>
<organism evidence="2 3">
    <name type="scientific">Brevibacterium metallidurans</name>
    <dbReference type="NCBI Taxonomy" id="1482676"/>
    <lineage>
        <taxon>Bacteria</taxon>
        <taxon>Bacillati</taxon>
        <taxon>Actinomycetota</taxon>
        <taxon>Actinomycetes</taxon>
        <taxon>Micrococcales</taxon>
        <taxon>Brevibacteriaceae</taxon>
        <taxon>Brevibacterium</taxon>
    </lineage>
</organism>
<keyword evidence="1" id="KW-1133">Transmembrane helix</keyword>
<evidence type="ECO:0000313" key="2">
    <source>
        <dbReference type="EMBL" id="GAA0034353.1"/>
    </source>
</evidence>
<proteinExistence type="predicted"/>
<feature type="transmembrane region" description="Helical" evidence="1">
    <location>
        <begin position="133"/>
        <end position="152"/>
    </location>
</feature>
<evidence type="ECO:0000313" key="3">
    <source>
        <dbReference type="Proteomes" id="UP001498238"/>
    </source>
</evidence>
<accession>A0ABN0SJ03</accession>